<dbReference type="PANTHER" id="PTHR30250:SF26">
    <property type="entry name" value="PSMA PROTEIN"/>
    <property type="match status" value="1"/>
</dbReference>
<evidence type="ECO:0000256" key="1">
    <source>
        <dbReference type="ARBA" id="ARBA00004651"/>
    </source>
</evidence>
<keyword evidence="2" id="KW-1003">Cell membrane</keyword>
<protein>
    <submittedName>
        <fullName evidence="7">Polysaccharide biosynthesis C-terminal domain-containing protein</fullName>
    </submittedName>
</protein>
<feature type="transmembrane region" description="Helical" evidence="6">
    <location>
        <begin position="440"/>
        <end position="458"/>
    </location>
</feature>
<dbReference type="Pfam" id="PF13440">
    <property type="entry name" value="Polysacc_synt_3"/>
    <property type="match status" value="1"/>
</dbReference>
<feature type="transmembrane region" description="Helical" evidence="6">
    <location>
        <begin position="246"/>
        <end position="266"/>
    </location>
</feature>
<feature type="transmembrane region" description="Helical" evidence="6">
    <location>
        <begin position="119"/>
        <end position="137"/>
    </location>
</feature>
<keyword evidence="3 6" id="KW-0812">Transmembrane</keyword>
<evidence type="ECO:0000256" key="3">
    <source>
        <dbReference type="ARBA" id="ARBA00022692"/>
    </source>
</evidence>
<feature type="transmembrane region" description="Helical" evidence="6">
    <location>
        <begin position="87"/>
        <end position="107"/>
    </location>
</feature>
<feature type="transmembrane region" description="Helical" evidence="6">
    <location>
        <begin position="183"/>
        <end position="206"/>
    </location>
</feature>
<keyword evidence="8" id="KW-1185">Reference proteome</keyword>
<dbReference type="Proteomes" id="UP000683493">
    <property type="component" value="Chromosome"/>
</dbReference>
<keyword evidence="4 6" id="KW-1133">Transmembrane helix</keyword>
<evidence type="ECO:0000256" key="5">
    <source>
        <dbReference type="ARBA" id="ARBA00023136"/>
    </source>
</evidence>
<keyword evidence="5 6" id="KW-0472">Membrane</keyword>
<proteinExistence type="predicted"/>
<feature type="transmembrane region" description="Helical" evidence="6">
    <location>
        <begin position="464"/>
        <end position="484"/>
    </location>
</feature>
<dbReference type="PANTHER" id="PTHR30250">
    <property type="entry name" value="PST FAMILY PREDICTED COLANIC ACID TRANSPORTER"/>
    <property type="match status" value="1"/>
</dbReference>
<gene>
    <name evidence="7" type="ORF">KP005_10625</name>
</gene>
<feature type="transmembrane region" description="Helical" evidence="6">
    <location>
        <begin position="344"/>
        <end position="363"/>
    </location>
</feature>
<reference evidence="7 8" key="1">
    <citation type="submission" date="2021-06" db="EMBL/GenBank/DDBJ databases">
        <title>Gemonas diversity in paddy soil.</title>
        <authorList>
            <person name="Liu G."/>
        </authorList>
    </citation>
    <scope>NUCLEOTIDE SEQUENCE [LARGE SCALE GENOMIC DNA]</scope>
    <source>
        <strain evidence="7 8">RG29</strain>
    </source>
</reference>
<feature type="transmembrane region" description="Helical" evidence="6">
    <location>
        <begin position="375"/>
        <end position="393"/>
    </location>
</feature>
<dbReference type="InterPro" id="IPR050833">
    <property type="entry name" value="Poly_Biosynth_Transport"/>
</dbReference>
<accession>A0ABX8JK51</accession>
<evidence type="ECO:0000313" key="8">
    <source>
        <dbReference type="Proteomes" id="UP000683493"/>
    </source>
</evidence>
<feature type="transmembrane region" description="Helical" evidence="6">
    <location>
        <begin position="12"/>
        <end position="35"/>
    </location>
</feature>
<evidence type="ECO:0000256" key="4">
    <source>
        <dbReference type="ARBA" id="ARBA00022989"/>
    </source>
</evidence>
<organism evidence="7 8">
    <name type="scientific">Geomonas diazotrophica</name>
    <dbReference type="NCBI Taxonomy" id="2843197"/>
    <lineage>
        <taxon>Bacteria</taxon>
        <taxon>Pseudomonadati</taxon>
        <taxon>Thermodesulfobacteriota</taxon>
        <taxon>Desulfuromonadia</taxon>
        <taxon>Geobacterales</taxon>
        <taxon>Geobacteraceae</taxon>
        <taxon>Geomonas</taxon>
    </lineage>
</organism>
<name>A0ABX8JK51_9BACT</name>
<feature type="transmembrane region" description="Helical" evidence="6">
    <location>
        <begin position="399"/>
        <end position="419"/>
    </location>
</feature>
<feature type="transmembrane region" description="Helical" evidence="6">
    <location>
        <begin position="272"/>
        <end position="292"/>
    </location>
</feature>
<evidence type="ECO:0000313" key="7">
    <source>
        <dbReference type="EMBL" id="QWV95850.1"/>
    </source>
</evidence>
<dbReference type="EMBL" id="CP076724">
    <property type="protein sequence ID" value="QWV95850.1"/>
    <property type="molecule type" value="Genomic_DNA"/>
</dbReference>
<evidence type="ECO:0000256" key="6">
    <source>
        <dbReference type="SAM" id="Phobius"/>
    </source>
</evidence>
<sequence length="509" mass="55241">MKKQLILNSCSGVILYAVNILVAFVMSPVVIRALGNRDYGVWELVMSVVGYMGLLDLGVGPALVRFVAVASGKEDRDDMRRTMSTSFAFFLAVGVAVVLAFILLGYFPYLVGGRETGEIANIGTVFLLFGLNAALVLPQQVFIATLMGVQRHYFINLSRGVLALLRAVLTFYLLRMYAGRGLIVLALLEPLFSLVQLLLFAAAVQLDPQLPRMSRSAVSWGKLGELFSFGVKNATMQVAGRLQNQSVPFIIGHVLGLGTIVYFAMPNRLIDYAKGLALAIGFPLTPYFSSTYGKGVHDELVTSWLNTSLALQIVTLAMPVAIFYYGETFLALWIGRSYAVAGRWVLYCLLVGLVADALASNAFRMLTAQGQHGRSALVWLVMSALSIPLGIAGARVWGVAGAALGTTVTMVVGNLVTLVMTCRLMKLSLRDYARQTLQRLLLPLLFFVAAAQLLARLFPVSGYAMLILQLACGGAIYLAAVWFLTLPADTRGHFTTQFKARFYRSAAAG</sequence>
<feature type="transmembrane region" description="Helical" evidence="6">
    <location>
        <begin position="157"/>
        <end position="177"/>
    </location>
</feature>
<feature type="transmembrane region" description="Helical" evidence="6">
    <location>
        <begin position="304"/>
        <end position="324"/>
    </location>
</feature>
<feature type="transmembrane region" description="Helical" evidence="6">
    <location>
        <begin position="41"/>
        <end position="66"/>
    </location>
</feature>
<comment type="subcellular location">
    <subcellularLocation>
        <location evidence="1">Cell membrane</location>
        <topology evidence="1">Multi-pass membrane protein</topology>
    </subcellularLocation>
</comment>
<evidence type="ECO:0000256" key="2">
    <source>
        <dbReference type="ARBA" id="ARBA00022475"/>
    </source>
</evidence>